<evidence type="ECO:0000256" key="1">
    <source>
        <dbReference type="SAM" id="Phobius"/>
    </source>
</evidence>
<evidence type="ECO:0000313" key="3">
    <source>
        <dbReference type="Proteomes" id="UP000794436"/>
    </source>
</evidence>
<reference evidence="2" key="1">
    <citation type="submission" date="2019-03" db="EMBL/GenBank/DDBJ databases">
        <title>Long read genome sequence of the mycoparasitic Pythium oligandrum ATCC 38472 isolated from sugarbeet rhizosphere.</title>
        <authorList>
            <person name="Gaulin E."/>
        </authorList>
    </citation>
    <scope>NUCLEOTIDE SEQUENCE</scope>
    <source>
        <strain evidence="2">ATCC 38472_TT</strain>
    </source>
</reference>
<organism evidence="2 3">
    <name type="scientific">Pythium oligandrum</name>
    <name type="common">Mycoparasitic fungus</name>
    <dbReference type="NCBI Taxonomy" id="41045"/>
    <lineage>
        <taxon>Eukaryota</taxon>
        <taxon>Sar</taxon>
        <taxon>Stramenopiles</taxon>
        <taxon>Oomycota</taxon>
        <taxon>Peronosporomycetes</taxon>
        <taxon>Pythiales</taxon>
        <taxon>Pythiaceae</taxon>
        <taxon>Pythium</taxon>
    </lineage>
</organism>
<keyword evidence="3" id="KW-1185">Reference proteome</keyword>
<keyword evidence="1" id="KW-1133">Transmembrane helix</keyword>
<dbReference type="Proteomes" id="UP000794436">
    <property type="component" value="Unassembled WGS sequence"/>
</dbReference>
<protein>
    <submittedName>
        <fullName evidence="2">Uncharacterized protein</fullName>
    </submittedName>
</protein>
<accession>A0A8K1CBY1</accession>
<dbReference type="AlphaFoldDB" id="A0A8K1CBY1"/>
<keyword evidence="1" id="KW-0472">Membrane</keyword>
<keyword evidence="1" id="KW-0812">Transmembrane</keyword>
<sequence>MATRALNKLTSQGAHLAKELTALSGWAVPGALVAGWMVWPGLTESFKEEALGIKATPAPGFAPAAAAPSKGPVFPSSGKYKFVRNEIGERPTLEEE</sequence>
<dbReference type="EMBL" id="SPLM01000108">
    <property type="protein sequence ID" value="TMW60183.1"/>
    <property type="molecule type" value="Genomic_DNA"/>
</dbReference>
<name>A0A8K1CBY1_PYTOL</name>
<gene>
    <name evidence="2" type="ORF">Poli38472_000225</name>
</gene>
<proteinExistence type="predicted"/>
<feature type="transmembrane region" description="Helical" evidence="1">
    <location>
        <begin position="20"/>
        <end position="39"/>
    </location>
</feature>
<comment type="caution">
    <text evidence="2">The sequence shown here is derived from an EMBL/GenBank/DDBJ whole genome shotgun (WGS) entry which is preliminary data.</text>
</comment>
<dbReference type="OrthoDB" id="61942at2759"/>
<evidence type="ECO:0000313" key="2">
    <source>
        <dbReference type="EMBL" id="TMW60183.1"/>
    </source>
</evidence>